<feature type="domain" description="Ig-like" evidence="3">
    <location>
        <begin position="61"/>
        <end position="141"/>
    </location>
</feature>
<name>A0AAV2ZKG1_PYXAD</name>
<reference evidence="4" key="1">
    <citation type="thesis" date="2020" institute="ProQuest LLC" country="789 East Eisenhower Parkway, Ann Arbor, MI, USA">
        <title>Comparative Genomics and Chromosome Evolution.</title>
        <authorList>
            <person name="Mudd A.B."/>
        </authorList>
    </citation>
    <scope>NUCLEOTIDE SEQUENCE</scope>
    <source>
        <strain evidence="4">1538</strain>
        <tissue evidence="4">Blood</tissue>
    </source>
</reference>
<dbReference type="PROSITE" id="PS50835">
    <property type="entry name" value="IG_LIKE"/>
    <property type="match status" value="4"/>
</dbReference>
<keyword evidence="5" id="KW-1185">Reference proteome</keyword>
<gene>
    <name evidence="4" type="ORF">GDO54_005061</name>
</gene>
<feature type="domain" description="Ig-like" evidence="3">
    <location>
        <begin position="1"/>
        <end position="58"/>
    </location>
</feature>
<dbReference type="InterPro" id="IPR007110">
    <property type="entry name" value="Ig-like_dom"/>
</dbReference>
<dbReference type="EMBL" id="DYDO01000013">
    <property type="protein sequence ID" value="DBA14043.1"/>
    <property type="molecule type" value="Genomic_DNA"/>
</dbReference>
<proteinExistence type="predicted"/>
<evidence type="ECO:0000256" key="2">
    <source>
        <dbReference type="ARBA" id="ARBA00023157"/>
    </source>
</evidence>
<evidence type="ECO:0000313" key="4">
    <source>
        <dbReference type="EMBL" id="DBA14043.1"/>
    </source>
</evidence>
<dbReference type="GO" id="GO:0009897">
    <property type="term" value="C:external side of plasma membrane"/>
    <property type="evidence" value="ECO:0007669"/>
    <property type="project" value="TreeGrafter"/>
</dbReference>
<evidence type="ECO:0000313" key="5">
    <source>
        <dbReference type="Proteomes" id="UP001181693"/>
    </source>
</evidence>
<keyword evidence="2" id="KW-1015">Disulfide bond</keyword>
<dbReference type="Gene3D" id="2.60.40.10">
    <property type="entry name" value="Immunoglobulins"/>
    <property type="match status" value="5"/>
</dbReference>
<dbReference type="Proteomes" id="UP001181693">
    <property type="component" value="Unassembled WGS sequence"/>
</dbReference>
<dbReference type="InterPro" id="IPR050488">
    <property type="entry name" value="Ig_Fc_receptor"/>
</dbReference>
<feature type="domain" description="Ig-like" evidence="3">
    <location>
        <begin position="152"/>
        <end position="231"/>
    </location>
</feature>
<dbReference type="PANTHER" id="PTHR11481:SF64">
    <property type="entry name" value="FC RECEPTOR-LIKE PROTEIN 4"/>
    <property type="match status" value="1"/>
</dbReference>
<dbReference type="AlphaFoldDB" id="A0AAV2ZKG1"/>
<dbReference type="GO" id="GO:0004888">
    <property type="term" value="F:transmembrane signaling receptor activity"/>
    <property type="evidence" value="ECO:0007669"/>
    <property type="project" value="TreeGrafter"/>
</dbReference>
<dbReference type="PANTHER" id="PTHR11481">
    <property type="entry name" value="IMMUNOGLOBULIN FC RECEPTOR"/>
    <property type="match status" value="1"/>
</dbReference>
<dbReference type="SUPFAM" id="SSF48726">
    <property type="entry name" value="Immunoglobulin"/>
    <property type="match status" value="3"/>
</dbReference>
<evidence type="ECO:0000256" key="1">
    <source>
        <dbReference type="ARBA" id="ARBA00022729"/>
    </source>
</evidence>
<feature type="domain" description="Ig-like" evidence="3">
    <location>
        <begin position="244"/>
        <end position="331"/>
    </location>
</feature>
<dbReference type="Pfam" id="PF13895">
    <property type="entry name" value="Ig_2"/>
    <property type="match status" value="3"/>
</dbReference>
<dbReference type="InterPro" id="IPR013783">
    <property type="entry name" value="Ig-like_fold"/>
</dbReference>
<dbReference type="SMART" id="SM00408">
    <property type="entry name" value="IGc2"/>
    <property type="match status" value="3"/>
</dbReference>
<comment type="caution">
    <text evidence="4">The sequence shown here is derived from an EMBL/GenBank/DDBJ whole genome shotgun (WGS) entry which is preliminary data.</text>
</comment>
<keyword evidence="1" id="KW-0732">Signal</keyword>
<dbReference type="InterPro" id="IPR003598">
    <property type="entry name" value="Ig_sub2"/>
</dbReference>
<evidence type="ECO:0000259" key="3">
    <source>
        <dbReference type="PROSITE" id="PS50835"/>
    </source>
</evidence>
<dbReference type="GO" id="GO:0007166">
    <property type="term" value="P:cell surface receptor signaling pathway"/>
    <property type="evidence" value="ECO:0007669"/>
    <property type="project" value="TreeGrafter"/>
</dbReference>
<organism evidence="4 5">
    <name type="scientific">Pyxicephalus adspersus</name>
    <name type="common">African bullfrog</name>
    <dbReference type="NCBI Taxonomy" id="30357"/>
    <lineage>
        <taxon>Eukaryota</taxon>
        <taxon>Metazoa</taxon>
        <taxon>Chordata</taxon>
        <taxon>Craniata</taxon>
        <taxon>Vertebrata</taxon>
        <taxon>Euteleostomi</taxon>
        <taxon>Amphibia</taxon>
        <taxon>Batrachia</taxon>
        <taxon>Anura</taxon>
        <taxon>Neobatrachia</taxon>
        <taxon>Ranoidea</taxon>
        <taxon>Pyxicephalidae</taxon>
        <taxon>Pyxicephalinae</taxon>
        <taxon>Pyxicephalus</taxon>
    </lineage>
</organism>
<dbReference type="InterPro" id="IPR003599">
    <property type="entry name" value="Ig_sub"/>
</dbReference>
<accession>A0AAV2ZKG1</accession>
<dbReference type="InterPro" id="IPR036179">
    <property type="entry name" value="Ig-like_dom_sf"/>
</dbReference>
<dbReference type="GO" id="GO:0006955">
    <property type="term" value="P:immune response"/>
    <property type="evidence" value="ECO:0007669"/>
    <property type="project" value="TreeGrafter"/>
</dbReference>
<protein>
    <recommendedName>
        <fullName evidence="3">Ig-like domain-containing protein</fullName>
    </recommendedName>
</protein>
<sequence>MSCDVEPAASYYEWYHNTSLISSSKVYAITFAETRHSGDYWCSTNTGGRSEKIKLSVSNGPVILQAPLHVYEGDDVSLRCHSPQGRSARQTTFYRNNQTIQTSATDPDVAEGQIYRIRSARVGNSGLYQCQTYLRKSAAFRLDVSDKLFSKPDITAIPYSNITAAGTTITLVCNTNLSPLRMKTELQFAFYRDGQEVKNFSLSNEFEVRSAQVEDSGNYSCKVRTSIKSVSKMSEYFFIQVQEPNITAIPYSNTTTDGNNMTLVCNTNLSPLRMKTELQFAFYRNGQKVRNFSPSNKYEVQSAQLEDSGNYYFCEVRNANNSVKKRSEKLYIQVQGECAIVRILGSLREIKPKTYTDIMYRRQELQFAFYRDGRVIQNFNLSNQYELWSSQLENSGNYYCKIRTISQWCKQRE</sequence>
<dbReference type="SMART" id="SM00409">
    <property type="entry name" value="IG"/>
    <property type="match status" value="3"/>
</dbReference>